<organism evidence="10 11">
    <name type="scientific">Porcisia hertigi</name>
    <dbReference type="NCBI Taxonomy" id="2761500"/>
    <lineage>
        <taxon>Eukaryota</taxon>
        <taxon>Discoba</taxon>
        <taxon>Euglenozoa</taxon>
        <taxon>Kinetoplastea</taxon>
        <taxon>Metakinetoplastina</taxon>
        <taxon>Trypanosomatida</taxon>
        <taxon>Trypanosomatidae</taxon>
        <taxon>Leishmaniinae</taxon>
        <taxon>Porcisia</taxon>
    </lineage>
</organism>
<feature type="signal peptide" evidence="9">
    <location>
        <begin position="1"/>
        <end position="30"/>
    </location>
</feature>
<dbReference type="Proteomes" id="UP000674318">
    <property type="component" value="Unassembled WGS sequence"/>
</dbReference>
<name>A0A836L683_9TRYP</name>
<keyword evidence="5" id="KW-0378">Hydrolase</keyword>
<keyword evidence="11" id="KW-1185">Reference proteome</keyword>
<accession>A0A836L683</accession>
<keyword evidence="9" id="KW-0732">Signal</keyword>
<gene>
    <name evidence="10" type="ORF">JKF63_02938</name>
</gene>
<evidence type="ECO:0000256" key="4">
    <source>
        <dbReference type="ARBA" id="ARBA00022759"/>
    </source>
</evidence>
<dbReference type="OrthoDB" id="441446at2759"/>
<evidence type="ECO:0000256" key="8">
    <source>
        <dbReference type="SAM" id="MobiDB-lite"/>
    </source>
</evidence>
<evidence type="ECO:0000256" key="9">
    <source>
        <dbReference type="SAM" id="SignalP"/>
    </source>
</evidence>
<dbReference type="InterPro" id="IPR003154">
    <property type="entry name" value="S1/P1nuclease"/>
</dbReference>
<evidence type="ECO:0000256" key="1">
    <source>
        <dbReference type="ARBA" id="ARBA00009547"/>
    </source>
</evidence>
<dbReference type="KEGG" id="phet:94289039"/>
<dbReference type="RefSeq" id="XP_067755406.1">
    <property type="nucleotide sequence ID" value="XM_067898962.1"/>
</dbReference>
<dbReference type="InterPro" id="IPR008947">
    <property type="entry name" value="PLipase_C/P1_nuclease_dom_sf"/>
</dbReference>
<evidence type="ECO:0000256" key="3">
    <source>
        <dbReference type="ARBA" id="ARBA00022723"/>
    </source>
</evidence>
<keyword evidence="3" id="KW-0479">Metal-binding</keyword>
<dbReference type="GO" id="GO:0003676">
    <property type="term" value="F:nucleic acid binding"/>
    <property type="evidence" value="ECO:0007669"/>
    <property type="project" value="InterPro"/>
</dbReference>
<dbReference type="GO" id="GO:0004519">
    <property type="term" value="F:endonuclease activity"/>
    <property type="evidence" value="ECO:0007669"/>
    <property type="project" value="UniProtKB-KW"/>
</dbReference>
<proteinExistence type="inferred from homology"/>
<evidence type="ECO:0008006" key="12">
    <source>
        <dbReference type="Google" id="ProtNLM"/>
    </source>
</evidence>
<dbReference type="GO" id="GO:0006308">
    <property type="term" value="P:DNA catabolic process"/>
    <property type="evidence" value="ECO:0007669"/>
    <property type="project" value="InterPro"/>
</dbReference>
<dbReference type="GeneID" id="94289039"/>
<dbReference type="GO" id="GO:0016788">
    <property type="term" value="F:hydrolase activity, acting on ester bonds"/>
    <property type="evidence" value="ECO:0007669"/>
    <property type="project" value="InterPro"/>
</dbReference>
<protein>
    <recommendedName>
        <fullName evidence="12">P1/s1 nuclease</fullName>
    </recommendedName>
</protein>
<evidence type="ECO:0000256" key="2">
    <source>
        <dbReference type="ARBA" id="ARBA00022722"/>
    </source>
</evidence>
<keyword evidence="6" id="KW-1015">Disulfide bond</keyword>
<feature type="region of interest" description="Disordered" evidence="8">
    <location>
        <begin position="312"/>
        <end position="332"/>
    </location>
</feature>
<dbReference type="Gene3D" id="1.10.575.10">
    <property type="entry name" value="P1 Nuclease"/>
    <property type="match status" value="1"/>
</dbReference>
<sequence>MPTFPGRRRCLTALCVLVLSFALCVTQVLGWGCVGHMIVAEIARRRLSPANQEKIGAMAMAFGKSGPFRLSPDMVQAACWSDDLKIWHQYAMNSWHFVDTPYNPENITITDAMDPVNIINVTTDMMLALRHSKSPMYVLNFAWVSLVHLMGDLHQPLHAVTFYSKHFPHGDRGGNSIKVRVHGKEVRLHALWDSLCNVTLPHYPRPLSSTDYSAITEAADQLEDTYKFSTEMMTLRNTTLIASESFAFAVNTSYAGLTPGMELSDDYLERCAEVAKGRLTLGGYRLGNILDDLLENIPVDDGILKEYRATMQNQDSTPTTNDNVVRLRGHSH</sequence>
<dbReference type="CDD" id="cd11010">
    <property type="entry name" value="S1-P1_nuclease"/>
    <property type="match status" value="1"/>
</dbReference>
<evidence type="ECO:0000256" key="5">
    <source>
        <dbReference type="ARBA" id="ARBA00022801"/>
    </source>
</evidence>
<dbReference type="GO" id="GO:0046872">
    <property type="term" value="F:metal ion binding"/>
    <property type="evidence" value="ECO:0007669"/>
    <property type="project" value="UniProtKB-KW"/>
</dbReference>
<keyword evidence="2" id="KW-0540">Nuclease</keyword>
<comment type="caution">
    <text evidence="10">The sequence shown here is derived from an EMBL/GenBank/DDBJ whole genome shotgun (WGS) entry which is preliminary data.</text>
</comment>
<dbReference type="EMBL" id="JAFJZO010000030">
    <property type="protein sequence ID" value="KAG5498652.1"/>
    <property type="molecule type" value="Genomic_DNA"/>
</dbReference>
<evidence type="ECO:0000313" key="11">
    <source>
        <dbReference type="Proteomes" id="UP000674318"/>
    </source>
</evidence>
<keyword evidence="4" id="KW-0255">Endonuclease</keyword>
<dbReference type="AlphaFoldDB" id="A0A836L683"/>
<dbReference type="Pfam" id="PF02265">
    <property type="entry name" value="S1-P1_nuclease"/>
    <property type="match status" value="1"/>
</dbReference>
<feature type="compositionally biased region" description="Polar residues" evidence="8">
    <location>
        <begin position="312"/>
        <end position="323"/>
    </location>
</feature>
<dbReference type="PANTHER" id="PTHR33146">
    <property type="entry name" value="ENDONUCLEASE 4"/>
    <property type="match status" value="1"/>
</dbReference>
<keyword evidence="7" id="KW-0325">Glycoprotein</keyword>
<evidence type="ECO:0000256" key="7">
    <source>
        <dbReference type="ARBA" id="ARBA00023180"/>
    </source>
</evidence>
<reference evidence="10 11" key="1">
    <citation type="submission" date="2021-02" db="EMBL/GenBank/DDBJ databases">
        <title>Porcisia hertigi Genome sequencing and assembly.</title>
        <authorList>
            <person name="Almutairi H."/>
            <person name="Gatherer D."/>
        </authorList>
    </citation>
    <scope>NUCLEOTIDE SEQUENCE [LARGE SCALE GENOMIC DNA]</scope>
    <source>
        <strain evidence="10 11">C119</strain>
    </source>
</reference>
<evidence type="ECO:0000313" key="10">
    <source>
        <dbReference type="EMBL" id="KAG5498652.1"/>
    </source>
</evidence>
<evidence type="ECO:0000256" key="6">
    <source>
        <dbReference type="ARBA" id="ARBA00023157"/>
    </source>
</evidence>
<comment type="similarity">
    <text evidence="1">Belongs to the nuclease type I family.</text>
</comment>
<dbReference type="PANTHER" id="PTHR33146:SF10">
    <property type="entry name" value="STRAND-SPECIFIC NUCLEASE, PUTATIVE-RELATED"/>
    <property type="match status" value="1"/>
</dbReference>
<feature type="chain" id="PRO_5032619932" description="P1/s1 nuclease" evidence="9">
    <location>
        <begin position="31"/>
        <end position="332"/>
    </location>
</feature>
<dbReference type="SUPFAM" id="SSF48537">
    <property type="entry name" value="Phospholipase C/P1 nuclease"/>
    <property type="match status" value="1"/>
</dbReference>